<feature type="non-terminal residue" evidence="1">
    <location>
        <position position="54"/>
    </location>
</feature>
<protein>
    <submittedName>
        <fullName evidence="1">Uncharacterized protein</fullName>
    </submittedName>
</protein>
<evidence type="ECO:0000313" key="2">
    <source>
        <dbReference type="Proteomes" id="UP000005324"/>
    </source>
</evidence>
<comment type="caution">
    <text evidence="1">The sequence shown here is derived from an EMBL/GenBank/DDBJ whole genome shotgun (WGS) entry which is preliminary data.</text>
</comment>
<dbReference type="EMBL" id="ADVL01000014">
    <property type="protein sequence ID" value="EFH13734.1"/>
    <property type="molecule type" value="Genomic_DNA"/>
</dbReference>
<sequence>MTQPSLPRASRRARFGPRLGLPLMALSLAALLPGRLDGVWPALAQTLPEATPRP</sequence>
<proteinExistence type="predicted"/>
<dbReference type="Proteomes" id="UP000005324">
    <property type="component" value="Unassembled WGS sequence"/>
</dbReference>
<keyword evidence="2" id="KW-1185">Reference proteome</keyword>
<reference evidence="1 2" key="1">
    <citation type="submission" date="2010-04" db="EMBL/GenBank/DDBJ databases">
        <authorList>
            <person name="Qin X."/>
            <person name="Bachman B."/>
            <person name="Battles P."/>
            <person name="Bell A."/>
            <person name="Bess C."/>
            <person name="Bickham C."/>
            <person name="Chaboub L."/>
            <person name="Chen D."/>
            <person name="Coyle M."/>
            <person name="Deiros D.R."/>
            <person name="Dinh H."/>
            <person name="Forbes L."/>
            <person name="Fowler G."/>
            <person name="Francisco L."/>
            <person name="Fu Q."/>
            <person name="Gubbala S."/>
            <person name="Hale W."/>
            <person name="Han Y."/>
            <person name="Hemphill L."/>
            <person name="Highlander S.K."/>
            <person name="Hirani K."/>
            <person name="Hogues M."/>
            <person name="Jackson L."/>
            <person name="Jakkamsetti A."/>
            <person name="Javaid M."/>
            <person name="Jiang H."/>
            <person name="Korchina V."/>
            <person name="Kovar C."/>
            <person name="Lara F."/>
            <person name="Lee S."/>
            <person name="Mata R."/>
            <person name="Mathew T."/>
            <person name="Moen C."/>
            <person name="Morales K."/>
            <person name="Munidasa M."/>
            <person name="Nazareth L."/>
            <person name="Ngo R."/>
            <person name="Nguyen L."/>
            <person name="Okwuonu G."/>
            <person name="Ongeri F."/>
            <person name="Patil S."/>
            <person name="Petrosino J."/>
            <person name="Pham C."/>
            <person name="Pham P."/>
            <person name="Pu L.-L."/>
            <person name="Puazo M."/>
            <person name="Raj R."/>
            <person name="Reid J."/>
            <person name="Rouhana J."/>
            <person name="Saada N."/>
            <person name="Shang Y."/>
            <person name="Simmons D."/>
            <person name="Thornton R."/>
            <person name="Warren J."/>
            <person name="Weissenberger G."/>
            <person name="Zhang J."/>
            <person name="Zhang L."/>
            <person name="Zhou C."/>
            <person name="Zhu D."/>
            <person name="Muzny D."/>
            <person name="Worley K."/>
            <person name="Gibbs R."/>
        </authorList>
    </citation>
    <scope>NUCLEOTIDE SEQUENCE [LARGE SCALE GENOMIC DNA]</scope>
    <source>
        <strain evidence="1 2">ATCC 49957</strain>
    </source>
</reference>
<gene>
    <name evidence="1" type="ORF">HMPREF0731_0040</name>
</gene>
<dbReference type="AlphaFoldDB" id="D5RG31"/>
<name>D5RG31_9PROT</name>
<accession>D5RG31</accession>
<dbReference type="HOGENOM" id="CLU_3055291_0_0_5"/>
<evidence type="ECO:0000313" key="1">
    <source>
        <dbReference type="EMBL" id="EFH13734.1"/>
    </source>
</evidence>
<organism evidence="1 2">
    <name type="scientific">Pseudoroseomonas cervicalis ATCC 49957</name>
    <dbReference type="NCBI Taxonomy" id="525371"/>
    <lineage>
        <taxon>Bacteria</taxon>
        <taxon>Pseudomonadati</taxon>
        <taxon>Pseudomonadota</taxon>
        <taxon>Alphaproteobacteria</taxon>
        <taxon>Acetobacterales</taxon>
        <taxon>Roseomonadaceae</taxon>
        <taxon>Roseomonas</taxon>
    </lineage>
</organism>